<dbReference type="AlphaFoldDB" id="A0AAW4BKC6"/>
<accession>A0AAW4BKC6</accession>
<comment type="caution">
    <text evidence="1">The sequence shown here is derived from an EMBL/GenBank/DDBJ whole genome shotgun (WGS) entry which is preliminary data.</text>
</comment>
<dbReference type="EMBL" id="SCLC01001618">
    <property type="protein sequence ID" value="MBF4438045.1"/>
    <property type="molecule type" value="Genomic_DNA"/>
</dbReference>
<sequence>PIRERRTEFLSDKAQLVDILVKGSKISRDKTTEVLFDVKNIFGLNIF</sequence>
<evidence type="ECO:0000313" key="1">
    <source>
        <dbReference type="EMBL" id="MBF4438045.1"/>
    </source>
</evidence>
<evidence type="ECO:0000313" key="2">
    <source>
        <dbReference type="Proteomes" id="UP000786185"/>
    </source>
</evidence>
<organism evidence="1 2">
    <name type="scientific">Vibrio anguillarum</name>
    <name type="common">Listonella anguillarum</name>
    <dbReference type="NCBI Taxonomy" id="55601"/>
    <lineage>
        <taxon>Bacteria</taxon>
        <taxon>Pseudomonadati</taxon>
        <taxon>Pseudomonadota</taxon>
        <taxon>Gammaproteobacteria</taxon>
        <taxon>Vibrionales</taxon>
        <taxon>Vibrionaceae</taxon>
        <taxon>Vibrio</taxon>
    </lineage>
</organism>
<keyword evidence="1" id="KW-0436">Ligase</keyword>
<protein>
    <submittedName>
        <fullName evidence="1">Tryptophan--tRNA ligase</fullName>
    </submittedName>
</protein>
<proteinExistence type="predicted"/>
<dbReference type="Proteomes" id="UP000786185">
    <property type="component" value="Unassembled WGS sequence"/>
</dbReference>
<name>A0AAW4BKC6_VIBAN</name>
<gene>
    <name evidence="1" type="ORF">ERJ77_26890</name>
</gene>
<feature type="non-terminal residue" evidence="1">
    <location>
        <position position="1"/>
    </location>
</feature>
<reference evidence="1" key="1">
    <citation type="journal article" date="2021" name="PeerJ">
        <title>Analysis of 44 Vibrio anguillarum genomes reveals high genetic diversity.</title>
        <authorList>
            <person name="Hansen M.J."/>
            <person name="Dalsgaard I."/>
        </authorList>
    </citation>
    <scope>NUCLEOTIDE SEQUENCE</scope>
    <source>
        <strain evidence="1">850617-1/1</strain>
    </source>
</reference>
<dbReference type="GO" id="GO:0016874">
    <property type="term" value="F:ligase activity"/>
    <property type="evidence" value="ECO:0007669"/>
    <property type="project" value="UniProtKB-KW"/>
</dbReference>